<organism evidence="1 2">
    <name type="scientific">Artemisia annua</name>
    <name type="common">Sweet wormwood</name>
    <dbReference type="NCBI Taxonomy" id="35608"/>
    <lineage>
        <taxon>Eukaryota</taxon>
        <taxon>Viridiplantae</taxon>
        <taxon>Streptophyta</taxon>
        <taxon>Embryophyta</taxon>
        <taxon>Tracheophyta</taxon>
        <taxon>Spermatophyta</taxon>
        <taxon>Magnoliopsida</taxon>
        <taxon>eudicotyledons</taxon>
        <taxon>Gunneridae</taxon>
        <taxon>Pentapetalae</taxon>
        <taxon>asterids</taxon>
        <taxon>campanulids</taxon>
        <taxon>Asterales</taxon>
        <taxon>Asteraceae</taxon>
        <taxon>Asteroideae</taxon>
        <taxon>Anthemideae</taxon>
        <taxon>Artemisiinae</taxon>
        <taxon>Artemisia</taxon>
    </lineage>
</organism>
<proteinExistence type="predicted"/>
<dbReference type="Proteomes" id="UP000245207">
    <property type="component" value="Unassembled WGS sequence"/>
</dbReference>
<accession>A0A2U1KN24</accession>
<name>A0A2U1KN24_ARTAN</name>
<dbReference type="AlphaFoldDB" id="A0A2U1KN24"/>
<reference evidence="1 2" key="1">
    <citation type="journal article" date="2018" name="Mol. Plant">
        <title>The genome of Artemisia annua provides insight into the evolution of Asteraceae family and artemisinin biosynthesis.</title>
        <authorList>
            <person name="Shen Q."/>
            <person name="Zhang L."/>
            <person name="Liao Z."/>
            <person name="Wang S."/>
            <person name="Yan T."/>
            <person name="Shi P."/>
            <person name="Liu M."/>
            <person name="Fu X."/>
            <person name="Pan Q."/>
            <person name="Wang Y."/>
            <person name="Lv Z."/>
            <person name="Lu X."/>
            <person name="Zhang F."/>
            <person name="Jiang W."/>
            <person name="Ma Y."/>
            <person name="Chen M."/>
            <person name="Hao X."/>
            <person name="Li L."/>
            <person name="Tang Y."/>
            <person name="Lv G."/>
            <person name="Zhou Y."/>
            <person name="Sun X."/>
            <person name="Brodelius P.E."/>
            <person name="Rose J.K.C."/>
            <person name="Tang K."/>
        </authorList>
    </citation>
    <scope>NUCLEOTIDE SEQUENCE [LARGE SCALE GENOMIC DNA]</scope>
    <source>
        <strain evidence="2">cv. Huhao1</strain>
        <tissue evidence="1">Leaf</tissue>
    </source>
</reference>
<evidence type="ECO:0008006" key="3">
    <source>
        <dbReference type="Google" id="ProtNLM"/>
    </source>
</evidence>
<sequence length="256" mass="28623">MKFAVVRSPSPYNIILGRSGIKKLRAIPSTIHSMMKFPTPRGIAILVTRSVIISECTKLEEKFLLEKETEANIPPEEEIRNEVTGTEEILVHPAYPDQLVTIGKNFSREGRSQLGNYLLPKNVIMLRTLRLCAKRKNPKRVTYYHPRPRAGRHKLPCTPRGLPIIIHGQEPEGTSCLTPQKGCLLSSTAKSRKAQVALHPKRVAYYHPRPRAGRHKLPCTPRGLPIVIHGQEPEGTSCPAPQEGYILSSAAKSRRV</sequence>
<evidence type="ECO:0000313" key="2">
    <source>
        <dbReference type="Proteomes" id="UP000245207"/>
    </source>
</evidence>
<dbReference type="EMBL" id="PKPP01016059">
    <property type="protein sequence ID" value="PWA38053.1"/>
    <property type="molecule type" value="Genomic_DNA"/>
</dbReference>
<evidence type="ECO:0000313" key="1">
    <source>
        <dbReference type="EMBL" id="PWA38053.1"/>
    </source>
</evidence>
<dbReference type="OrthoDB" id="2919534at2759"/>
<gene>
    <name evidence="1" type="ORF">CTI12_AA583500</name>
</gene>
<comment type="caution">
    <text evidence="1">The sequence shown here is derived from an EMBL/GenBank/DDBJ whole genome shotgun (WGS) entry which is preliminary data.</text>
</comment>
<protein>
    <recommendedName>
        <fullName evidence="3">Reverse transcriptase domain-containing protein</fullName>
    </recommendedName>
</protein>
<keyword evidence="2" id="KW-1185">Reference proteome</keyword>